<gene>
    <name evidence="2" type="ORF">KS4_12650</name>
</gene>
<proteinExistence type="predicted"/>
<protein>
    <submittedName>
        <fullName evidence="2">Uncharacterized protein</fullName>
    </submittedName>
</protein>
<evidence type="ECO:0000256" key="1">
    <source>
        <dbReference type="SAM" id="Phobius"/>
    </source>
</evidence>
<reference evidence="2 3" key="1">
    <citation type="submission" date="2019-02" db="EMBL/GenBank/DDBJ databases">
        <title>Deep-cultivation of Planctomycetes and their phenomic and genomic characterization uncovers novel biology.</title>
        <authorList>
            <person name="Wiegand S."/>
            <person name="Jogler M."/>
            <person name="Boedeker C."/>
            <person name="Pinto D."/>
            <person name="Vollmers J."/>
            <person name="Rivas-Marin E."/>
            <person name="Kohn T."/>
            <person name="Peeters S.H."/>
            <person name="Heuer A."/>
            <person name="Rast P."/>
            <person name="Oberbeckmann S."/>
            <person name="Bunk B."/>
            <person name="Jeske O."/>
            <person name="Meyerdierks A."/>
            <person name="Storesund J.E."/>
            <person name="Kallscheuer N."/>
            <person name="Luecker S."/>
            <person name="Lage O.M."/>
            <person name="Pohl T."/>
            <person name="Merkel B.J."/>
            <person name="Hornburger P."/>
            <person name="Mueller R.-W."/>
            <person name="Bruemmer F."/>
            <person name="Labrenz M."/>
            <person name="Spormann A.M."/>
            <person name="Op den Camp H."/>
            <person name="Overmann J."/>
            <person name="Amann R."/>
            <person name="Jetten M.S.M."/>
            <person name="Mascher T."/>
            <person name="Medema M.H."/>
            <person name="Devos D.P."/>
            <person name="Kaster A.-K."/>
            <person name="Ovreas L."/>
            <person name="Rohde M."/>
            <person name="Galperin M.Y."/>
            <person name="Jogler C."/>
        </authorList>
    </citation>
    <scope>NUCLEOTIDE SEQUENCE [LARGE SCALE GENOMIC DNA]</scope>
    <source>
        <strain evidence="2 3">KS4</strain>
    </source>
</reference>
<evidence type="ECO:0000313" key="3">
    <source>
        <dbReference type="Proteomes" id="UP000317369"/>
    </source>
</evidence>
<organism evidence="2 3">
    <name type="scientific">Poriferisphaera corsica</name>
    <dbReference type="NCBI Taxonomy" id="2528020"/>
    <lineage>
        <taxon>Bacteria</taxon>
        <taxon>Pseudomonadati</taxon>
        <taxon>Planctomycetota</taxon>
        <taxon>Phycisphaerae</taxon>
        <taxon>Phycisphaerales</taxon>
        <taxon>Phycisphaeraceae</taxon>
        <taxon>Poriferisphaera</taxon>
    </lineage>
</organism>
<keyword evidence="1" id="KW-0812">Transmembrane</keyword>
<keyword evidence="3" id="KW-1185">Reference proteome</keyword>
<dbReference type="AlphaFoldDB" id="A0A517YSK9"/>
<evidence type="ECO:0000313" key="2">
    <source>
        <dbReference type="EMBL" id="QDU33220.1"/>
    </source>
</evidence>
<keyword evidence="1" id="KW-1133">Transmembrane helix</keyword>
<name>A0A517YSK9_9BACT</name>
<keyword evidence="1" id="KW-0472">Membrane</keyword>
<sequence>MNQDQNDLEEGMQEWSPPVGWVGKLFAWLMLLIIAIVIVWMIIWIFTPEPPGV</sequence>
<feature type="transmembrane region" description="Helical" evidence="1">
    <location>
        <begin position="25"/>
        <end position="47"/>
    </location>
</feature>
<dbReference type="KEGG" id="pcor:KS4_12650"/>
<dbReference type="EMBL" id="CP036425">
    <property type="protein sequence ID" value="QDU33220.1"/>
    <property type="molecule type" value="Genomic_DNA"/>
</dbReference>
<accession>A0A517YSK9</accession>
<dbReference type="RefSeq" id="WP_200761622.1">
    <property type="nucleotide sequence ID" value="NZ_CP036425.1"/>
</dbReference>
<dbReference type="Proteomes" id="UP000317369">
    <property type="component" value="Chromosome"/>
</dbReference>